<dbReference type="PANTHER" id="PTHR43662">
    <property type="match status" value="1"/>
</dbReference>
<organism evidence="4 5">
    <name type="scientific">Aspergillus carbonarius (strain ITEM 5010)</name>
    <dbReference type="NCBI Taxonomy" id="602072"/>
    <lineage>
        <taxon>Eukaryota</taxon>
        <taxon>Fungi</taxon>
        <taxon>Dikarya</taxon>
        <taxon>Ascomycota</taxon>
        <taxon>Pezizomycotina</taxon>
        <taxon>Eurotiomycetes</taxon>
        <taxon>Eurotiomycetidae</taxon>
        <taxon>Eurotiales</taxon>
        <taxon>Aspergillaceae</taxon>
        <taxon>Aspergillus</taxon>
        <taxon>Aspergillus subgen. Circumdati</taxon>
    </lineage>
</organism>
<dbReference type="PANTHER" id="PTHR43662:SF3">
    <property type="entry name" value="DOMAIN PROTEIN, PUTATIVE (AFU_ORTHOLOGUE AFUA_6G11970)-RELATED"/>
    <property type="match status" value="1"/>
</dbReference>
<feature type="chain" id="PRO_5013272247" description="DUF1996 domain-containing protein" evidence="2">
    <location>
        <begin position="25"/>
        <end position="353"/>
    </location>
</feature>
<dbReference type="STRING" id="602072.A0A1R3REK4"/>
<dbReference type="InterPro" id="IPR018535">
    <property type="entry name" value="DUF1996"/>
</dbReference>
<dbReference type="OMA" id="ACNYTAG"/>
<dbReference type="Pfam" id="PF09362">
    <property type="entry name" value="DUF1996"/>
    <property type="match status" value="1"/>
</dbReference>
<dbReference type="OrthoDB" id="74764at2759"/>
<evidence type="ECO:0000256" key="1">
    <source>
        <dbReference type="SAM" id="MobiDB-lite"/>
    </source>
</evidence>
<evidence type="ECO:0000256" key="2">
    <source>
        <dbReference type="SAM" id="SignalP"/>
    </source>
</evidence>
<feature type="region of interest" description="Disordered" evidence="1">
    <location>
        <begin position="318"/>
        <end position="353"/>
    </location>
</feature>
<accession>A0A1R3REK4</accession>
<name>A0A1R3REK4_ASPC5</name>
<protein>
    <recommendedName>
        <fullName evidence="3">DUF1996 domain-containing protein</fullName>
    </recommendedName>
</protein>
<keyword evidence="5" id="KW-1185">Reference proteome</keyword>
<dbReference type="Proteomes" id="UP000188318">
    <property type="component" value="Unassembled WGS sequence"/>
</dbReference>
<feature type="domain" description="DUF1996" evidence="3">
    <location>
        <begin position="45"/>
        <end position="277"/>
    </location>
</feature>
<evidence type="ECO:0000313" key="5">
    <source>
        <dbReference type="Proteomes" id="UP000188318"/>
    </source>
</evidence>
<reference evidence="5" key="1">
    <citation type="journal article" date="2017" name="Genome Biol.">
        <title>Comparative genomics reveals high biological diversity and specific adaptations in the industrially and medically important fungal genus Aspergillus.</title>
        <authorList>
            <person name="de Vries R.P."/>
            <person name="Riley R."/>
            <person name="Wiebenga A."/>
            <person name="Aguilar-Osorio G."/>
            <person name="Amillis S."/>
            <person name="Uchima C.A."/>
            <person name="Anderluh G."/>
            <person name="Asadollahi M."/>
            <person name="Askin M."/>
            <person name="Barry K."/>
            <person name="Battaglia E."/>
            <person name="Bayram O."/>
            <person name="Benocci T."/>
            <person name="Braus-Stromeyer S.A."/>
            <person name="Caldana C."/>
            <person name="Canovas D."/>
            <person name="Cerqueira G.C."/>
            <person name="Chen F."/>
            <person name="Chen W."/>
            <person name="Choi C."/>
            <person name="Clum A."/>
            <person name="Dos Santos R.A."/>
            <person name="Damasio A.R."/>
            <person name="Diallinas G."/>
            <person name="Emri T."/>
            <person name="Fekete E."/>
            <person name="Flipphi M."/>
            <person name="Freyberg S."/>
            <person name="Gallo A."/>
            <person name="Gournas C."/>
            <person name="Habgood R."/>
            <person name="Hainaut M."/>
            <person name="Harispe M.L."/>
            <person name="Henrissat B."/>
            <person name="Hilden K.S."/>
            <person name="Hope R."/>
            <person name="Hossain A."/>
            <person name="Karabika E."/>
            <person name="Karaffa L."/>
            <person name="Karanyi Z."/>
            <person name="Krasevec N."/>
            <person name="Kuo A."/>
            <person name="Kusch H."/>
            <person name="LaButti K."/>
            <person name="Lagendijk E.L."/>
            <person name="Lapidus A."/>
            <person name="Levasseur A."/>
            <person name="Lindquist E."/>
            <person name="Lipzen A."/>
            <person name="Logrieco A.F."/>
            <person name="MacCabe A."/>
            <person name="Maekelae M.R."/>
            <person name="Malavazi I."/>
            <person name="Melin P."/>
            <person name="Meyer V."/>
            <person name="Mielnichuk N."/>
            <person name="Miskei M."/>
            <person name="Molnar A.P."/>
            <person name="Mule G."/>
            <person name="Ngan C.Y."/>
            <person name="Orejas M."/>
            <person name="Orosz E."/>
            <person name="Ouedraogo J.P."/>
            <person name="Overkamp K.M."/>
            <person name="Park H.-S."/>
            <person name="Perrone G."/>
            <person name="Piumi F."/>
            <person name="Punt P.J."/>
            <person name="Ram A.F."/>
            <person name="Ramon A."/>
            <person name="Rauscher S."/>
            <person name="Record E."/>
            <person name="Riano-Pachon D.M."/>
            <person name="Robert V."/>
            <person name="Roehrig J."/>
            <person name="Ruller R."/>
            <person name="Salamov A."/>
            <person name="Salih N.S."/>
            <person name="Samson R.A."/>
            <person name="Sandor E."/>
            <person name="Sanguinetti M."/>
            <person name="Schuetze T."/>
            <person name="Sepcic K."/>
            <person name="Shelest E."/>
            <person name="Sherlock G."/>
            <person name="Sophianopoulou V."/>
            <person name="Squina F.M."/>
            <person name="Sun H."/>
            <person name="Susca A."/>
            <person name="Todd R.B."/>
            <person name="Tsang A."/>
            <person name="Unkles S.E."/>
            <person name="van de Wiele N."/>
            <person name="van Rossen-Uffink D."/>
            <person name="Oliveira J.V."/>
            <person name="Vesth T.C."/>
            <person name="Visser J."/>
            <person name="Yu J.-H."/>
            <person name="Zhou M."/>
            <person name="Andersen M.R."/>
            <person name="Archer D.B."/>
            <person name="Baker S.E."/>
            <person name="Benoit I."/>
            <person name="Brakhage A.A."/>
            <person name="Braus G.H."/>
            <person name="Fischer R."/>
            <person name="Frisvad J.C."/>
            <person name="Goldman G.H."/>
            <person name="Houbraken J."/>
            <person name="Oakley B."/>
            <person name="Pocsi I."/>
            <person name="Scazzocchio C."/>
            <person name="Seiboth B."/>
            <person name="vanKuyk P.A."/>
            <person name="Wortman J."/>
            <person name="Dyer P.S."/>
            <person name="Grigoriev I.V."/>
        </authorList>
    </citation>
    <scope>NUCLEOTIDE SEQUENCE [LARGE SCALE GENOMIC DNA]</scope>
    <source>
        <strain evidence="5">ITEM 5010</strain>
    </source>
</reference>
<evidence type="ECO:0000313" key="4">
    <source>
        <dbReference type="EMBL" id="OOF92908.1"/>
    </source>
</evidence>
<dbReference type="AlphaFoldDB" id="A0A1R3REK4"/>
<feature type="signal peptide" evidence="2">
    <location>
        <begin position="1"/>
        <end position="24"/>
    </location>
</feature>
<gene>
    <name evidence="4" type="ORF">ASPCADRAFT_210144</name>
</gene>
<evidence type="ECO:0000259" key="3">
    <source>
        <dbReference type="Pfam" id="PF09362"/>
    </source>
</evidence>
<dbReference type="VEuPathDB" id="FungiDB:ASPCADRAFT_210144"/>
<dbReference type="EMBL" id="KV907506">
    <property type="protein sequence ID" value="OOF92908.1"/>
    <property type="molecule type" value="Genomic_DNA"/>
</dbReference>
<proteinExistence type="predicted"/>
<sequence>MQNSPCGYVAALLLLLMLSGPVIGTLHTTDEFTFSCVPLTTQLSDPIVAPGEPSGHVHVVAGGTAFQRTMNQNTAQNARDTTCGVAIDKSNYWIPQLYHWMWNGSFELVEYQSSSIYYFNRACNYTAGLMACDESQYALAPPEGLRIIAGDPNLRTYNDSDWSQRAISHMCIGQDGSSNETKGLPQQPCEMLRSQVFMPSCWDGENLDSPDHKSHMAYPVTGDYNKGVCPQSHPVAIYSIFLEFFFNTAPFPDYRNWVYAMGDPTGYGLHGDFMYGWTDQNALQQAMDTCTGPNGLTDPECSITRTQMRVVAPMSQSLDVPSPNDEFGQNGPITRLPGGHNPVTGQYGSKWHG</sequence>
<keyword evidence="2" id="KW-0732">Signal</keyword>